<protein>
    <submittedName>
        <fullName evidence="1">Uncharacterized protein</fullName>
    </submittedName>
</protein>
<keyword evidence="4" id="KW-1185">Reference proteome</keyword>
<sequence length="70" mass="7844">MAFFCPACSPACAFHIAPYGLCASCGKLMGDLFKHVYTRVCVRTMLLYTQLCLHELTPRSRSNVWAESLL</sequence>
<dbReference type="EMBL" id="FLRD01000161">
    <property type="protein sequence ID" value="SBT50511.1"/>
    <property type="molecule type" value="Genomic_DNA"/>
</dbReference>
<dbReference type="Proteomes" id="UP000078555">
    <property type="component" value="Unassembled WGS sequence"/>
</dbReference>
<organism evidence="1 4">
    <name type="scientific">Plasmodium ovale wallikeri</name>
    <dbReference type="NCBI Taxonomy" id="864142"/>
    <lineage>
        <taxon>Eukaryota</taxon>
        <taxon>Sar</taxon>
        <taxon>Alveolata</taxon>
        <taxon>Apicomplexa</taxon>
        <taxon>Aconoidasida</taxon>
        <taxon>Haemosporida</taxon>
        <taxon>Plasmodiidae</taxon>
        <taxon>Plasmodium</taxon>
        <taxon>Plasmodium (Plasmodium)</taxon>
    </lineage>
</organism>
<gene>
    <name evidence="1" type="ORF">POVWA1_061520</name>
    <name evidence="2" type="ORF">POVWA2_061070</name>
</gene>
<name>A0A1A9A2T6_PLAOA</name>
<dbReference type="EMBL" id="FLRE01000202">
    <property type="protein sequence ID" value="SBT50866.1"/>
    <property type="molecule type" value="Genomic_DNA"/>
</dbReference>
<proteinExistence type="predicted"/>
<reference evidence="1" key="2">
    <citation type="submission" date="2016-05" db="EMBL/GenBank/DDBJ databases">
        <authorList>
            <person name="Lavstsen T."/>
            <person name="Jespersen J.S."/>
        </authorList>
    </citation>
    <scope>NUCLEOTIDE SEQUENCE [LARGE SCALE GENOMIC DNA]</scope>
</reference>
<evidence type="ECO:0000313" key="3">
    <source>
        <dbReference type="Proteomes" id="UP000078550"/>
    </source>
</evidence>
<reference evidence="4" key="3">
    <citation type="submission" date="2016-05" db="EMBL/GenBank/DDBJ databases">
        <authorList>
            <person name="Naeem R."/>
        </authorList>
    </citation>
    <scope>NUCLEOTIDE SEQUENCE [LARGE SCALE GENOMIC DNA]</scope>
</reference>
<accession>A0A1A9A2T6</accession>
<dbReference type="Proteomes" id="UP000078550">
    <property type="component" value="Unassembled WGS sequence"/>
</dbReference>
<evidence type="ECO:0000313" key="1">
    <source>
        <dbReference type="EMBL" id="SBT50511.1"/>
    </source>
</evidence>
<evidence type="ECO:0000313" key="4">
    <source>
        <dbReference type="Proteomes" id="UP000078555"/>
    </source>
</evidence>
<dbReference type="AlphaFoldDB" id="A0A1A9A2T6"/>
<evidence type="ECO:0000313" key="2">
    <source>
        <dbReference type="EMBL" id="SBT50866.1"/>
    </source>
</evidence>
<reference evidence="3" key="1">
    <citation type="submission" date="2016-05" db="EMBL/GenBank/DDBJ databases">
        <authorList>
            <person name="Naeem Raeece"/>
        </authorList>
    </citation>
    <scope>NUCLEOTIDE SEQUENCE [LARGE SCALE GENOMIC DNA]</scope>
</reference>